<gene>
    <name evidence="2" type="ORF">J2W68_001061</name>
</gene>
<accession>A0ABU1XUD0</accession>
<keyword evidence="1" id="KW-0472">Membrane</keyword>
<reference evidence="2 3" key="1">
    <citation type="submission" date="2023-07" db="EMBL/GenBank/DDBJ databases">
        <title>Sorghum-associated microbial communities from plants grown in Nebraska, USA.</title>
        <authorList>
            <person name="Schachtman D."/>
        </authorList>
    </citation>
    <scope>NUCLEOTIDE SEQUENCE [LARGE SCALE GENOMIC DNA]</scope>
    <source>
        <strain evidence="2 3">4099</strain>
    </source>
</reference>
<organism evidence="2 3">
    <name type="scientific">Luteimonas terrae</name>
    <dbReference type="NCBI Taxonomy" id="1530191"/>
    <lineage>
        <taxon>Bacteria</taxon>
        <taxon>Pseudomonadati</taxon>
        <taxon>Pseudomonadota</taxon>
        <taxon>Gammaproteobacteria</taxon>
        <taxon>Lysobacterales</taxon>
        <taxon>Lysobacteraceae</taxon>
        <taxon>Luteimonas</taxon>
    </lineage>
</organism>
<comment type="caution">
    <text evidence="2">The sequence shown here is derived from an EMBL/GenBank/DDBJ whole genome shotgun (WGS) entry which is preliminary data.</text>
</comment>
<evidence type="ECO:0000313" key="2">
    <source>
        <dbReference type="EMBL" id="MDR7192353.1"/>
    </source>
</evidence>
<dbReference type="RefSeq" id="WP_310233356.1">
    <property type="nucleotide sequence ID" value="NZ_JAVDWO010000003.1"/>
</dbReference>
<keyword evidence="1" id="KW-0812">Transmembrane</keyword>
<keyword evidence="1" id="KW-1133">Transmembrane helix</keyword>
<evidence type="ECO:0000256" key="1">
    <source>
        <dbReference type="SAM" id="Phobius"/>
    </source>
</evidence>
<feature type="transmembrane region" description="Helical" evidence="1">
    <location>
        <begin position="13"/>
        <end position="33"/>
    </location>
</feature>
<sequence length="63" mass="7220">MTTLHPQNRSARIWRWSVGLGVVVVLLGAWWLALDRFAARIGLDAENTMREVPRHEDNRVPAN</sequence>
<proteinExistence type="predicted"/>
<evidence type="ECO:0000313" key="3">
    <source>
        <dbReference type="Proteomes" id="UP001256588"/>
    </source>
</evidence>
<dbReference type="EMBL" id="JAVDWO010000003">
    <property type="protein sequence ID" value="MDR7192353.1"/>
    <property type="molecule type" value="Genomic_DNA"/>
</dbReference>
<dbReference type="Proteomes" id="UP001256588">
    <property type="component" value="Unassembled WGS sequence"/>
</dbReference>
<protein>
    <submittedName>
        <fullName evidence="2">Uncharacterized protein</fullName>
    </submittedName>
</protein>
<name>A0ABU1XUD0_9GAMM</name>
<keyword evidence="3" id="KW-1185">Reference proteome</keyword>